<name>A0AA86PQL4_9EUKA</name>
<dbReference type="AlphaFoldDB" id="A0AA86PQL4"/>
<gene>
    <name evidence="1" type="ORF">HINF_LOCUS32180</name>
    <name evidence="2" type="ORF">HINF_LOCUS52495</name>
</gene>
<evidence type="ECO:0000313" key="1">
    <source>
        <dbReference type="EMBL" id="CAI9944535.1"/>
    </source>
</evidence>
<evidence type="ECO:0000313" key="3">
    <source>
        <dbReference type="Proteomes" id="UP001642409"/>
    </source>
</evidence>
<sequence>MEDLLAKSIKLLNQKSIYNKTDSQIKSTVQLLYQFVFDSQKIRPNILKLIRFCDEVDPTGFQKLFILIQKLREEYLNKMYRDSLRTIQQGLENVKMDANFQAKDTQQKYITQLQKYNVQTNEQNLKVVGLQQAKLRYQEVLKIYQQLQVAASMLNQSASSKTVLEQKYFHQEFAKLAKKLKVKFLQDYAQSQDSFDLHNTMLISDMKSQIIQNDNLQHHKALFIKCFGLEKFYETYLKACIEYIEQQFHFYSQLNNTEMNELDMFEFIFDLVKFLSLIQYQLVEQRIEIPSTNSIGEVSQTHGSTTNHDKQLTPTLFCSFVLEIQDRIQQVCLRFFAKVANFYQSQTMFSITAMSRMLMLLTKCSLQIENLFHQLQEYIKLINQEKLEENPDHVPISMDPKQINLTQQQIYKHISSIIKLSIKHFRDRLKQKFVVDGTAFDRWISIEHSNDMFNSIQMQELQDVDVHLDIERNFQLINDVDRFKKAKSHSEQTLYVSFVYAYSFNETMSDYVEKINTDPNFIKSQKQKDVSIQNISIIPRHFYQTLSYTNEFLYFLQKYDADFNVSLIIGSTIMCATRLINPPLVLQKNRIQRASDLPFILDECLLISQIKIISVFAELVEYERQMFSYYLRLEYPDIVETYIRPVIRKMLAFQINFRAALRSVNEYNTTTTVTKGSKIIFDQFLYFSRISGPFVRISSILMSILIDQLELNLIDHYSYIEFTDCAIEVVQQEIDYFQQSFQGIFKLDAFHIVKEFVQLVYHEPSMYTEFKKKYGDKFEPIKFKELMMRMADQNFDRERAISVVRKFADQ</sequence>
<keyword evidence="3" id="KW-1185">Reference proteome</keyword>
<dbReference type="EMBL" id="CAXDID020000262">
    <property type="protein sequence ID" value="CAL6066584.1"/>
    <property type="molecule type" value="Genomic_DNA"/>
</dbReference>
<proteinExistence type="predicted"/>
<evidence type="ECO:0000313" key="2">
    <source>
        <dbReference type="EMBL" id="CAL6066584.1"/>
    </source>
</evidence>
<protein>
    <submittedName>
        <fullName evidence="1">Uncharacterized protein</fullName>
    </submittedName>
</protein>
<reference evidence="1" key="1">
    <citation type="submission" date="2023-06" db="EMBL/GenBank/DDBJ databases">
        <authorList>
            <person name="Kurt Z."/>
        </authorList>
    </citation>
    <scope>NUCLEOTIDE SEQUENCE</scope>
</reference>
<comment type="caution">
    <text evidence="1">The sequence shown here is derived from an EMBL/GenBank/DDBJ whole genome shotgun (WGS) entry which is preliminary data.</text>
</comment>
<accession>A0AA86PQL4</accession>
<dbReference type="Proteomes" id="UP001642409">
    <property type="component" value="Unassembled WGS sequence"/>
</dbReference>
<organism evidence="1">
    <name type="scientific">Hexamita inflata</name>
    <dbReference type="NCBI Taxonomy" id="28002"/>
    <lineage>
        <taxon>Eukaryota</taxon>
        <taxon>Metamonada</taxon>
        <taxon>Diplomonadida</taxon>
        <taxon>Hexamitidae</taxon>
        <taxon>Hexamitinae</taxon>
        <taxon>Hexamita</taxon>
    </lineage>
</organism>
<reference evidence="2 3" key="2">
    <citation type="submission" date="2024-07" db="EMBL/GenBank/DDBJ databases">
        <authorList>
            <person name="Akdeniz Z."/>
        </authorList>
    </citation>
    <scope>NUCLEOTIDE SEQUENCE [LARGE SCALE GENOMIC DNA]</scope>
</reference>
<dbReference type="EMBL" id="CATOUU010000728">
    <property type="protein sequence ID" value="CAI9944535.1"/>
    <property type="molecule type" value="Genomic_DNA"/>
</dbReference>